<evidence type="ECO:0000313" key="5">
    <source>
        <dbReference type="Proteomes" id="UP000588068"/>
    </source>
</evidence>
<dbReference type="Gene3D" id="1.10.357.10">
    <property type="entry name" value="Tetracycline Repressor, domain 2"/>
    <property type="match status" value="1"/>
</dbReference>
<evidence type="ECO:0000256" key="1">
    <source>
        <dbReference type="ARBA" id="ARBA00023125"/>
    </source>
</evidence>
<sequence>MATQKKQLTKRIRRTPEEARALALESARRLLIAEGPDAITLQAVAADLGMSHTNLIHHFGSAGGLQSALMGEMVRELTSVLEKAVERFRAGEGSEQDFVDIVFEVFDKGGAGRLAAWIVLSGESDKLEPVGEVVRTYIRNVERGADDAHGDVHERITSASLLVTLAAFGDAVIGDSIGSMMGRERKAMRRIIAELLPMVLMPPKRGK</sequence>
<dbReference type="AlphaFoldDB" id="A0A841HJZ9"/>
<dbReference type="SUPFAM" id="SSF46689">
    <property type="entry name" value="Homeodomain-like"/>
    <property type="match status" value="1"/>
</dbReference>
<dbReference type="Proteomes" id="UP000588068">
    <property type="component" value="Unassembled WGS sequence"/>
</dbReference>
<evidence type="ECO:0000259" key="3">
    <source>
        <dbReference type="PROSITE" id="PS50977"/>
    </source>
</evidence>
<evidence type="ECO:0000313" key="4">
    <source>
        <dbReference type="EMBL" id="MBB6093531.1"/>
    </source>
</evidence>
<feature type="DNA-binding region" description="H-T-H motif" evidence="2">
    <location>
        <begin position="40"/>
        <end position="59"/>
    </location>
</feature>
<accession>A0A841HJZ9</accession>
<dbReference type="RefSeq" id="WP_221304161.1">
    <property type="nucleotide sequence ID" value="NZ_JACHHZ010000003.1"/>
</dbReference>
<dbReference type="PROSITE" id="PS50977">
    <property type="entry name" value="HTH_TETR_2"/>
    <property type="match status" value="1"/>
</dbReference>
<keyword evidence="1 2" id="KW-0238">DNA-binding</keyword>
<organism evidence="4 5">
    <name type="scientific">Povalibacter uvarum</name>
    <dbReference type="NCBI Taxonomy" id="732238"/>
    <lineage>
        <taxon>Bacteria</taxon>
        <taxon>Pseudomonadati</taxon>
        <taxon>Pseudomonadota</taxon>
        <taxon>Gammaproteobacteria</taxon>
        <taxon>Steroidobacterales</taxon>
        <taxon>Steroidobacteraceae</taxon>
        <taxon>Povalibacter</taxon>
    </lineage>
</organism>
<comment type="caution">
    <text evidence="4">The sequence shown here is derived from an EMBL/GenBank/DDBJ whole genome shotgun (WGS) entry which is preliminary data.</text>
</comment>
<dbReference type="Pfam" id="PF00440">
    <property type="entry name" value="TetR_N"/>
    <property type="match status" value="1"/>
</dbReference>
<keyword evidence="5" id="KW-1185">Reference proteome</keyword>
<dbReference type="InterPro" id="IPR001647">
    <property type="entry name" value="HTH_TetR"/>
</dbReference>
<gene>
    <name evidence="4" type="ORF">HNQ60_002412</name>
</gene>
<reference evidence="4 5" key="1">
    <citation type="submission" date="2020-08" db="EMBL/GenBank/DDBJ databases">
        <title>Genomic Encyclopedia of Type Strains, Phase IV (KMG-IV): sequencing the most valuable type-strain genomes for metagenomic binning, comparative biology and taxonomic classification.</title>
        <authorList>
            <person name="Goeker M."/>
        </authorList>
    </citation>
    <scope>NUCLEOTIDE SEQUENCE [LARGE SCALE GENOMIC DNA]</scope>
    <source>
        <strain evidence="4 5">DSM 26723</strain>
    </source>
</reference>
<dbReference type="InterPro" id="IPR009057">
    <property type="entry name" value="Homeodomain-like_sf"/>
</dbReference>
<feature type="domain" description="HTH tetR-type" evidence="3">
    <location>
        <begin position="17"/>
        <end position="77"/>
    </location>
</feature>
<proteinExistence type="predicted"/>
<dbReference type="GO" id="GO:0003677">
    <property type="term" value="F:DNA binding"/>
    <property type="evidence" value="ECO:0007669"/>
    <property type="project" value="UniProtKB-UniRule"/>
</dbReference>
<evidence type="ECO:0000256" key="2">
    <source>
        <dbReference type="PROSITE-ProRule" id="PRU00335"/>
    </source>
</evidence>
<name>A0A841HJZ9_9GAMM</name>
<protein>
    <submittedName>
        <fullName evidence="4">AcrR family transcriptional regulator</fullName>
    </submittedName>
</protein>
<dbReference type="EMBL" id="JACHHZ010000003">
    <property type="protein sequence ID" value="MBB6093531.1"/>
    <property type="molecule type" value="Genomic_DNA"/>
</dbReference>